<dbReference type="PROSITE" id="PS52016">
    <property type="entry name" value="TONB_DEPENDENT_REC_3"/>
    <property type="match status" value="1"/>
</dbReference>
<keyword evidence="9 11" id="KW-0472">Membrane</keyword>
<keyword evidence="5 11" id="KW-0812">Transmembrane</keyword>
<evidence type="ECO:0000256" key="10">
    <source>
        <dbReference type="ARBA" id="ARBA00023237"/>
    </source>
</evidence>
<organism evidence="17 18">
    <name type="scientific">Sphingomonas caseinilyticus</name>
    <dbReference type="NCBI Taxonomy" id="2908205"/>
    <lineage>
        <taxon>Bacteria</taxon>
        <taxon>Pseudomonadati</taxon>
        <taxon>Pseudomonadota</taxon>
        <taxon>Alphaproteobacteria</taxon>
        <taxon>Sphingomonadales</taxon>
        <taxon>Sphingomonadaceae</taxon>
        <taxon>Sphingomonas</taxon>
    </lineage>
</organism>
<evidence type="ECO:0000256" key="2">
    <source>
        <dbReference type="ARBA" id="ARBA00022448"/>
    </source>
</evidence>
<feature type="chain" id="PRO_5045051832" evidence="14">
    <location>
        <begin position="24"/>
        <end position="744"/>
    </location>
</feature>
<evidence type="ECO:0000259" key="15">
    <source>
        <dbReference type="Pfam" id="PF00593"/>
    </source>
</evidence>
<evidence type="ECO:0000313" key="18">
    <source>
        <dbReference type="Proteomes" id="UP001203410"/>
    </source>
</evidence>
<proteinExistence type="inferred from homology"/>
<dbReference type="PANTHER" id="PTHR32552">
    <property type="entry name" value="FERRICHROME IRON RECEPTOR-RELATED"/>
    <property type="match status" value="1"/>
</dbReference>
<accession>A0ABT0RXS5</accession>
<name>A0ABT0RXS5_9SPHN</name>
<dbReference type="CDD" id="cd01347">
    <property type="entry name" value="ligand_gated_channel"/>
    <property type="match status" value="1"/>
</dbReference>
<keyword evidence="8 12" id="KW-0798">TonB box</keyword>
<dbReference type="InterPro" id="IPR039426">
    <property type="entry name" value="TonB-dep_rcpt-like"/>
</dbReference>
<evidence type="ECO:0000256" key="3">
    <source>
        <dbReference type="ARBA" id="ARBA00022452"/>
    </source>
</evidence>
<dbReference type="Pfam" id="PF00593">
    <property type="entry name" value="TonB_dep_Rec_b-barrel"/>
    <property type="match status" value="1"/>
</dbReference>
<evidence type="ECO:0000256" key="8">
    <source>
        <dbReference type="ARBA" id="ARBA00023077"/>
    </source>
</evidence>
<evidence type="ECO:0000256" key="9">
    <source>
        <dbReference type="ARBA" id="ARBA00023136"/>
    </source>
</evidence>
<dbReference type="Gene3D" id="2.40.170.20">
    <property type="entry name" value="TonB-dependent receptor, beta-barrel domain"/>
    <property type="match status" value="1"/>
</dbReference>
<feature type="signal peptide" evidence="14">
    <location>
        <begin position="1"/>
        <end position="23"/>
    </location>
</feature>
<keyword evidence="3 11" id="KW-1134">Transmembrane beta strand</keyword>
<gene>
    <name evidence="17" type="ORF">LZ496_13775</name>
</gene>
<comment type="caution">
    <text evidence="17">The sequence shown here is derived from an EMBL/GenBank/DDBJ whole genome shotgun (WGS) entry which is preliminary data.</text>
</comment>
<evidence type="ECO:0000256" key="5">
    <source>
        <dbReference type="ARBA" id="ARBA00022692"/>
    </source>
</evidence>
<comment type="similarity">
    <text evidence="11 12">Belongs to the TonB-dependent receptor family.</text>
</comment>
<dbReference type="InterPro" id="IPR012910">
    <property type="entry name" value="Plug_dom"/>
</dbReference>
<dbReference type="Pfam" id="PF07715">
    <property type="entry name" value="Plug"/>
    <property type="match status" value="1"/>
</dbReference>
<dbReference type="SUPFAM" id="SSF56935">
    <property type="entry name" value="Porins"/>
    <property type="match status" value="1"/>
</dbReference>
<feature type="domain" description="TonB-dependent receptor-like beta-barrel" evidence="15">
    <location>
        <begin position="258"/>
        <end position="699"/>
    </location>
</feature>
<evidence type="ECO:0000256" key="6">
    <source>
        <dbReference type="ARBA" id="ARBA00023004"/>
    </source>
</evidence>
<keyword evidence="17" id="KW-0675">Receptor</keyword>
<comment type="subcellular location">
    <subcellularLocation>
        <location evidence="1 11">Cell outer membrane</location>
        <topology evidence="1 11">Multi-pass membrane protein</topology>
    </subcellularLocation>
</comment>
<keyword evidence="10 11" id="KW-0998">Cell outer membrane</keyword>
<evidence type="ECO:0000256" key="1">
    <source>
        <dbReference type="ARBA" id="ARBA00004571"/>
    </source>
</evidence>
<keyword evidence="6" id="KW-0408">Iron</keyword>
<dbReference type="PANTHER" id="PTHR32552:SF81">
    <property type="entry name" value="TONB-DEPENDENT OUTER MEMBRANE RECEPTOR"/>
    <property type="match status" value="1"/>
</dbReference>
<dbReference type="EMBL" id="JAMGBA010000004">
    <property type="protein sequence ID" value="MCL6699844.1"/>
    <property type="molecule type" value="Genomic_DNA"/>
</dbReference>
<evidence type="ECO:0000256" key="11">
    <source>
        <dbReference type="PROSITE-ProRule" id="PRU01360"/>
    </source>
</evidence>
<evidence type="ECO:0000256" key="14">
    <source>
        <dbReference type="SAM" id="SignalP"/>
    </source>
</evidence>
<dbReference type="RefSeq" id="WP_249905304.1">
    <property type="nucleotide sequence ID" value="NZ_JAMGBA010000004.1"/>
</dbReference>
<evidence type="ECO:0000256" key="12">
    <source>
        <dbReference type="RuleBase" id="RU003357"/>
    </source>
</evidence>
<keyword evidence="2 11" id="KW-0813">Transport</keyword>
<dbReference type="InterPro" id="IPR000531">
    <property type="entry name" value="Beta-barrel_TonB"/>
</dbReference>
<dbReference type="Proteomes" id="UP001203410">
    <property type="component" value="Unassembled WGS sequence"/>
</dbReference>
<sequence>MHRTVHMLLSASIIALSSTTAYAQDAEPVAQEPAPAEAGPAAAEQPAEGDQTIVVTARKREETLQDVPVAVTAVTGEVIEKRGLVQVKDVAALTPSLNVNSDGVGRVFIAVRGVGTTLVGTVQPGVGIFVDGIYQPNSSYLNNPLVDVDRVEVLRGPQGTLYGKNTLGGAISVITRQPTNRFDVRGGGSYAGPDNAWDAFGSVSGPIIDDKLQFKVAGSHREQEGFIKNTLLDTDANALNMDSLAGSLRASPNEDIVLTVNGYYDWVKGGSIPYSHIDGPTDYERTVEYNATNTQYFEYKGINAKLEVAAGTDSNVTLIGSYDQRDGHTPDLDGDFNSIDVVHQTSRDELKTAAVELRVDSEWSDQFSTLFGAYYSHEELSGESQSVTRFLPLIGVNLTRVNGTEDSREGDSYAAFGNVFWKPKSDLEVALGLRLDHEKRTAGGALGQTLLPGFVELEDAPDVTLTDIDEVDIESTKLLPKATLTKHWSEDLMTYASISKGFRGGGFNGPTAPFRTYKGDSVWTYELGSKYISADRRLSLAGAIFYNDYKDYIGLNQFVVGTDGNAVTVDLNTGDVKSYGAEIEVMFRPVRAWTLSGGASYVHARITNSDIYFETTGKELASDRLPFQPDWTFNLNSDYVVPVGSGDLTFYAGLVGKGSRIGASISETRAPVLKSYVLANAALTYSIGNVEVGAFVNNLFDKNYYNSFIEKTTLENVFGPGPLASDLGIIGDKRRYGVRTRFRF</sequence>
<evidence type="ECO:0000259" key="16">
    <source>
        <dbReference type="Pfam" id="PF07715"/>
    </source>
</evidence>
<keyword evidence="7" id="KW-0406">Ion transport</keyword>
<evidence type="ECO:0000256" key="13">
    <source>
        <dbReference type="SAM" id="MobiDB-lite"/>
    </source>
</evidence>
<dbReference type="InterPro" id="IPR036942">
    <property type="entry name" value="Beta-barrel_TonB_sf"/>
</dbReference>
<feature type="domain" description="TonB-dependent receptor plug" evidence="16">
    <location>
        <begin position="64"/>
        <end position="170"/>
    </location>
</feature>
<protein>
    <submittedName>
        <fullName evidence="17">TonB-dependent receptor</fullName>
    </submittedName>
</protein>
<evidence type="ECO:0000313" key="17">
    <source>
        <dbReference type="EMBL" id="MCL6699844.1"/>
    </source>
</evidence>
<keyword evidence="4" id="KW-0410">Iron transport</keyword>
<feature type="region of interest" description="Disordered" evidence="13">
    <location>
        <begin position="25"/>
        <end position="49"/>
    </location>
</feature>
<evidence type="ECO:0000256" key="7">
    <source>
        <dbReference type="ARBA" id="ARBA00023065"/>
    </source>
</evidence>
<keyword evidence="14" id="KW-0732">Signal</keyword>
<evidence type="ECO:0000256" key="4">
    <source>
        <dbReference type="ARBA" id="ARBA00022496"/>
    </source>
</evidence>
<reference evidence="17 18" key="1">
    <citation type="submission" date="2022-05" db="EMBL/GenBank/DDBJ databases">
        <authorList>
            <person name="Jo J.-H."/>
            <person name="Im W.-T."/>
        </authorList>
    </citation>
    <scope>NUCLEOTIDE SEQUENCE [LARGE SCALE GENOMIC DNA]</scope>
    <source>
        <strain evidence="17 18">NSE70-1</strain>
    </source>
</reference>
<keyword evidence="18" id="KW-1185">Reference proteome</keyword>